<gene>
    <name evidence="1" type="ORF">I6H88_20235</name>
</gene>
<accession>A0A7T7V3R2</accession>
<evidence type="ECO:0000313" key="1">
    <source>
        <dbReference type="EMBL" id="QQN61184.1"/>
    </source>
</evidence>
<name>A0A7T7V3R2_9FLAO</name>
<reference evidence="1 2" key="1">
    <citation type="submission" date="2020-12" db="EMBL/GenBank/DDBJ databases">
        <title>FDA dAtabase for Regulatory Grade micrObial Sequences (FDA-ARGOS): Supporting development and validation of Infectious Disease Dx tests.</title>
        <authorList>
            <person name="Kerrigan L."/>
            <person name="Long C."/>
            <person name="Tallon L."/>
            <person name="Sadzewicz L."/>
            <person name="Zhao X."/>
            <person name="Boylan J."/>
            <person name="Ott S."/>
            <person name="Bowen H."/>
            <person name="Vavikolanu K."/>
            <person name="Mehta A."/>
            <person name="Aluvathingal J."/>
            <person name="Nadendla S."/>
            <person name="Yan Y."/>
            <person name="Sichtig H."/>
        </authorList>
    </citation>
    <scope>NUCLEOTIDE SEQUENCE [LARGE SCALE GENOMIC DNA]</scope>
    <source>
        <strain evidence="1 2">FDAARGOS_1031</strain>
    </source>
</reference>
<sequence length="292" mass="33346">MNFPHFAGKNYDFIIFQGDKQITLHQGTIPSDGKFTLSIPKGYSPYTGMSRWLITGTREGGGLDMYIPGKDFSVSCTEANPTEKNVIYQNNNGNKELSELYRKQEKILLQYETMLQATKVFSKADKNYSVFTKELQDQTKSYATFQDGLKRKPDYISQFLQIVNITRGIAPLLSEREEDKAESIARYIVNEMDWNYLYTSGHWSSIIDAWVSIHTQVLKNKQGFASDVEKLSSKIKSPELYTDFAGRTAYYLTQQKEEDYIRAIAPVVIASGRIKEYNGALAAYLTTEKMIK</sequence>
<keyword evidence="2" id="KW-1185">Reference proteome</keyword>
<dbReference type="AlphaFoldDB" id="A0A7T7V3R2"/>
<dbReference type="KEGG" id="egm:AYC65_09510"/>
<dbReference type="OrthoDB" id="997845at2"/>
<dbReference type="Proteomes" id="UP000595426">
    <property type="component" value="Chromosome"/>
</dbReference>
<protein>
    <submittedName>
        <fullName evidence="1">Alkyl hydroperoxide reductase</fullName>
    </submittedName>
</protein>
<organism evidence="1 2">
    <name type="scientific">Elizabethkingia bruuniana</name>
    <dbReference type="NCBI Taxonomy" id="1756149"/>
    <lineage>
        <taxon>Bacteria</taxon>
        <taxon>Pseudomonadati</taxon>
        <taxon>Bacteroidota</taxon>
        <taxon>Flavobacteriia</taxon>
        <taxon>Flavobacteriales</taxon>
        <taxon>Weeksellaceae</taxon>
        <taxon>Elizabethkingia</taxon>
    </lineage>
</organism>
<proteinExistence type="predicted"/>
<dbReference type="EMBL" id="CP067018">
    <property type="protein sequence ID" value="QQN61184.1"/>
    <property type="molecule type" value="Genomic_DNA"/>
</dbReference>
<evidence type="ECO:0000313" key="2">
    <source>
        <dbReference type="Proteomes" id="UP000595426"/>
    </source>
</evidence>